<dbReference type="Proteomes" id="UP001207468">
    <property type="component" value="Unassembled WGS sequence"/>
</dbReference>
<keyword evidence="2" id="KW-1185">Reference proteome</keyword>
<sequence length="182" mass="20304">MQGDPKKKILGDRPESDVVPPLPFLFKGFGLFHDIFKGRHYTRALNKMSGRLQAAVGSFSEAMTRFYENDASRRDQGLATFNDIFVLCDRGCPPPLMPAAILNCQTDGRFNGPHGIVSCVVEFRNELVDSRSISTVELLSYVVKSHTDAMVKRGEAYRWRVPCLGLRLLVSRTSLGLLLVQA</sequence>
<reference evidence="1" key="1">
    <citation type="submission" date="2021-03" db="EMBL/GenBank/DDBJ databases">
        <title>Evolutionary priming and transition to the ectomycorrhizal habit in an iconic lineage of mushroom-forming fungi: is preadaptation a requirement?</title>
        <authorList>
            <consortium name="DOE Joint Genome Institute"/>
            <person name="Looney B.P."/>
            <person name="Miyauchi S."/>
            <person name="Morin E."/>
            <person name="Drula E."/>
            <person name="Courty P.E."/>
            <person name="Chicoki N."/>
            <person name="Fauchery L."/>
            <person name="Kohler A."/>
            <person name="Kuo A."/>
            <person name="LaButti K."/>
            <person name="Pangilinan J."/>
            <person name="Lipzen A."/>
            <person name="Riley R."/>
            <person name="Andreopoulos W."/>
            <person name="He G."/>
            <person name="Johnson J."/>
            <person name="Barry K.W."/>
            <person name="Grigoriev I.V."/>
            <person name="Nagy L."/>
            <person name="Hibbett D."/>
            <person name="Henrissat B."/>
            <person name="Matheny P.B."/>
            <person name="Labbe J."/>
            <person name="Martin A.F."/>
        </authorList>
    </citation>
    <scope>NUCLEOTIDE SEQUENCE</scope>
    <source>
        <strain evidence="1">BPL698</strain>
    </source>
</reference>
<dbReference type="EMBL" id="JAGFNK010001287">
    <property type="protein sequence ID" value="KAI9432876.1"/>
    <property type="molecule type" value="Genomic_DNA"/>
</dbReference>
<gene>
    <name evidence="1" type="ORF">F5148DRAFT_1269611</name>
</gene>
<name>A0ACC0TQP6_9AGAM</name>
<evidence type="ECO:0000313" key="1">
    <source>
        <dbReference type="EMBL" id="KAI9432876.1"/>
    </source>
</evidence>
<evidence type="ECO:0000313" key="2">
    <source>
        <dbReference type="Proteomes" id="UP001207468"/>
    </source>
</evidence>
<proteinExistence type="predicted"/>
<protein>
    <submittedName>
        <fullName evidence="1">Uncharacterized protein</fullName>
    </submittedName>
</protein>
<organism evidence="1 2">
    <name type="scientific">Russula earlei</name>
    <dbReference type="NCBI Taxonomy" id="71964"/>
    <lineage>
        <taxon>Eukaryota</taxon>
        <taxon>Fungi</taxon>
        <taxon>Dikarya</taxon>
        <taxon>Basidiomycota</taxon>
        <taxon>Agaricomycotina</taxon>
        <taxon>Agaricomycetes</taxon>
        <taxon>Russulales</taxon>
        <taxon>Russulaceae</taxon>
        <taxon>Russula</taxon>
    </lineage>
</organism>
<accession>A0ACC0TQP6</accession>
<comment type="caution">
    <text evidence="1">The sequence shown here is derived from an EMBL/GenBank/DDBJ whole genome shotgun (WGS) entry which is preliminary data.</text>
</comment>